<dbReference type="OrthoDB" id="418728at2"/>
<accession>A0A434A2H9</accession>
<dbReference type="InterPro" id="IPR001279">
    <property type="entry name" value="Metallo-B-lactamas"/>
</dbReference>
<protein>
    <recommendedName>
        <fullName evidence="1">Metallo-beta-lactamase domain-containing protein</fullName>
    </recommendedName>
</protein>
<dbReference type="InterPro" id="IPR036866">
    <property type="entry name" value="RibonucZ/Hydroxyglut_hydro"/>
</dbReference>
<evidence type="ECO:0000313" key="2">
    <source>
        <dbReference type="EMBL" id="RUT68527.1"/>
    </source>
</evidence>
<comment type="caution">
    <text evidence="2">The sequence shown here is derived from an EMBL/GenBank/DDBJ whole genome shotgun (WGS) entry which is preliminary data.</text>
</comment>
<dbReference type="PANTHER" id="PTHR30619">
    <property type="entry name" value="DNA INTERNALIZATION/COMPETENCE PROTEIN COMEC/REC2"/>
    <property type="match status" value="1"/>
</dbReference>
<dbReference type="PANTHER" id="PTHR30619:SF1">
    <property type="entry name" value="RECOMBINATION PROTEIN 2"/>
    <property type="match status" value="1"/>
</dbReference>
<dbReference type="AlphaFoldDB" id="A0A434A2H9"/>
<proteinExistence type="predicted"/>
<dbReference type="InterPro" id="IPR052159">
    <property type="entry name" value="Competence_DNA_uptake"/>
</dbReference>
<dbReference type="Gene3D" id="3.60.15.10">
    <property type="entry name" value="Ribonuclease Z/Hydroxyacylglutathione hydrolase-like"/>
    <property type="match status" value="1"/>
</dbReference>
<dbReference type="RefSeq" id="WP_127340255.1">
    <property type="nucleotide sequence ID" value="NZ_QWDM01000016.1"/>
</dbReference>
<evidence type="ECO:0000313" key="3">
    <source>
        <dbReference type="Proteomes" id="UP000288102"/>
    </source>
</evidence>
<sequence>MNIDFLDAGCADAIHINFIGNDYKTHNILIDGGSEKGDLYQRGLRKRIDEIINIKKEIIDLWIITHIDDDHIGGILRLLKDAELLEATDLSQTTFWFNYSNWDYDSGMRTNNLKNVQQGITLRNYLIENSTVRENVTNDDIIDLWGAKATILSPDKKKYNAILKVWKNEEIKIRDSEISSLKINRRNDYNIKIEDFDANKEVKDTSVENGSSISFILQFKGESILFSADSHSDILASSISKVSKGKKLSVKYMQIPHHGSRYNISNTLLEMIDCNDYIISADGFNRSNLPNKESLVKVLHANPGKTINFHITQENELTRNIFKVDKDSQINLKFPEKGQKHLHFTIG</sequence>
<evidence type="ECO:0000259" key="1">
    <source>
        <dbReference type="Pfam" id="PF00753"/>
    </source>
</evidence>
<name>A0A434A2H9_9FLAO</name>
<organism evidence="2 3">
    <name type="scientific">Flavobacterium cupreum</name>
    <dbReference type="NCBI Taxonomy" id="2133766"/>
    <lineage>
        <taxon>Bacteria</taxon>
        <taxon>Pseudomonadati</taxon>
        <taxon>Bacteroidota</taxon>
        <taxon>Flavobacteriia</taxon>
        <taxon>Flavobacteriales</taxon>
        <taxon>Flavobacteriaceae</taxon>
        <taxon>Flavobacterium</taxon>
    </lineage>
</organism>
<dbReference type="Proteomes" id="UP000288102">
    <property type="component" value="Unassembled WGS sequence"/>
</dbReference>
<keyword evidence="3" id="KW-1185">Reference proteome</keyword>
<dbReference type="Pfam" id="PF00753">
    <property type="entry name" value="Lactamase_B"/>
    <property type="match status" value="1"/>
</dbReference>
<gene>
    <name evidence="2" type="ORF">D0817_20580</name>
</gene>
<dbReference type="EMBL" id="QWDM01000016">
    <property type="protein sequence ID" value="RUT68527.1"/>
    <property type="molecule type" value="Genomic_DNA"/>
</dbReference>
<feature type="domain" description="Metallo-beta-lactamase" evidence="1">
    <location>
        <begin position="24"/>
        <end position="80"/>
    </location>
</feature>
<reference evidence="3" key="1">
    <citation type="journal article" date="2019" name="Syst. Appl. Microbiol.">
        <title>Flavobacterium circumlabens sp. nov. and Flavobacterium cupreum sp. nov., two psychrotrophic species isolated from Antarctic environmental samples.</title>
        <authorList>
            <person name="Kralova S."/>
            <person name="Busse H.-J."/>
            <person name="Svec P."/>
            <person name="Maslanova I."/>
            <person name="Stankova E."/>
            <person name="Bartak M."/>
            <person name="Sedlacek I."/>
        </authorList>
    </citation>
    <scope>NUCLEOTIDE SEQUENCE [LARGE SCALE GENOMIC DNA]</scope>
    <source>
        <strain evidence="3">CCM 8825</strain>
    </source>
</reference>
<dbReference type="SUPFAM" id="SSF56281">
    <property type="entry name" value="Metallo-hydrolase/oxidoreductase"/>
    <property type="match status" value="1"/>
</dbReference>